<dbReference type="Proteomes" id="UP001219518">
    <property type="component" value="Unassembled WGS sequence"/>
</dbReference>
<dbReference type="InterPro" id="IPR039353">
    <property type="entry name" value="TF_Adf1"/>
</dbReference>
<reference evidence="2" key="1">
    <citation type="submission" date="2021-07" db="EMBL/GenBank/DDBJ databases">
        <authorList>
            <person name="Catto M.A."/>
            <person name="Jacobson A."/>
            <person name="Kennedy G."/>
            <person name="Labadie P."/>
            <person name="Hunt B.G."/>
            <person name="Srinivasan R."/>
        </authorList>
    </citation>
    <scope>NUCLEOTIDE SEQUENCE</scope>
    <source>
        <strain evidence="2">PL_HMW_Pooled</strain>
        <tissue evidence="2">Head</tissue>
    </source>
</reference>
<evidence type="ECO:0000256" key="1">
    <source>
        <dbReference type="SAM" id="MobiDB-lite"/>
    </source>
</evidence>
<name>A0AAE1LJM4_9NEOP</name>
<dbReference type="GO" id="GO:0005667">
    <property type="term" value="C:transcription regulator complex"/>
    <property type="evidence" value="ECO:0007669"/>
    <property type="project" value="TreeGrafter"/>
</dbReference>
<feature type="region of interest" description="Disordered" evidence="1">
    <location>
        <begin position="1"/>
        <end position="27"/>
    </location>
</feature>
<dbReference type="GO" id="GO:0006357">
    <property type="term" value="P:regulation of transcription by RNA polymerase II"/>
    <property type="evidence" value="ECO:0007669"/>
    <property type="project" value="TreeGrafter"/>
</dbReference>
<evidence type="ECO:0000313" key="3">
    <source>
        <dbReference type="Proteomes" id="UP001219518"/>
    </source>
</evidence>
<gene>
    <name evidence="2" type="ORF">KUF71_009798</name>
</gene>
<proteinExistence type="predicted"/>
<feature type="compositionally biased region" description="Low complexity" evidence="1">
    <location>
        <begin position="151"/>
        <end position="175"/>
    </location>
</feature>
<dbReference type="AlphaFoldDB" id="A0AAE1LJM4"/>
<accession>A0AAE1LJM4</accession>
<dbReference type="PANTHER" id="PTHR12243">
    <property type="entry name" value="MADF DOMAIN TRANSCRIPTION FACTOR"/>
    <property type="match status" value="1"/>
</dbReference>
<feature type="region of interest" description="Disordered" evidence="1">
    <location>
        <begin position="151"/>
        <end position="209"/>
    </location>
</feature>
<dbReference type="GO" id="GO:0005634">
    <property type="term" value="C:nucleus"/>
    <property type="evidence" value="ECO:0007669"/>
    <property type="project" value="TreeGrafter"/>
</dbReference>
<comment type="caution">
    <text evidence="2">The sequence shown here is derived from an EMBL/GenBank/DDBJ whole genome shotgun (WGS) entry which is preliminary data.</text>
</comment>
<dbReference type="EMBL" id="JAHWGI010001007">
    <property type="protein sequence ID" value="KAK3920527.1"/>
    <property type="molecule type" value="Genomic_DNA"/>
</dbReference>
<sequence length="246" mass="26942">MDFDHDDDPEEVDDEREVDADGADDDSEENLIYLKTLISVVKTNPALYAKNKKQYSGEAAEKCFYKLRQKFGKELRKHKKSVCGRSGSASVPVYTPQWPLFNDLMFLSDHIAARRTISNYVVKPKNTTSSQGSGSPIITWSTDLLSSSEGDSDYSQASSSRSSSISHLSRGSVSSPTVSEAMSRSPSPFLAPASPASPTLPRTSQSMSATAQVLHAMNSALGPTPNAQPLNLIPLLKKRENWRRTL</sequence>
<organism evidence="2 3">
    <name type="scientific">Frankliniella fusca</name>
    <dbReference type="NCBI Taxonomy" id="407009"/>
    <lineage>
        <taxon>Eukaryota</taxon>
        <taxon>Metazoa</taxon>
        <taxon>Ecdysozoa</taxon>
        <taxon>Arthropoda</taxon>
        <taxon>Hexapoda</taxon>
        <taxon>Insecta</taxon>
        <taxon>Pterygota</taxon>
        <taxon>Neoptera</taxon>
        <taxon>Paraneoptera</taxon>
        <taxon>Thysanoptera</taxon>
        <taxon>Terebrantia</taxon>
        <taxon>Thripoidea</taxon>
        <taxon>Thripidae</taxon>
        <taxon>Frankliniella</taxon>
    </lineage>
</organism>
<reference evidence="2" key="2">
    <citation type="journal article" date="2023" name="BMC Genomics">
        <title>Pest status, molecular evolution, and epigenetic factors derived from the genome assembly of Frankliniella fusca, a thysanopteran phytovirus vector.</title>
        <authorList>
            <person name="Catto M.A."/>
            <person name="Labadie P.E."/>
            <person name="Jacobson A.L."/>
            <person name="Kennedy G.G."/>
            <person name="Srinivasan R."/>
            <person name="Hunt B.G."/>
        </authorList>
    </citation>
    <scope>NUCLEOTIDE SEQUENCE</scope>
    <source>
        <strain evidence="2">PL_HMW_Pooled</strain>
    </source>
</reference>
<evidence type="ECO:0000313" key="2">
    <source>
        <dbReference type="EMBL" id="KAK3920527.1"/>
    </source>
</evidence>
<keyword evidence="3" id="KW-1185">Reference proteome</keyword>
<protein>
    <submittedName>
        <fullName evidence="2">Coiled-coil domain-containing protein 116</fullName>
    </submittedName>
</protein>
<dbReference type="PANTHER" id="PTHR12243:SF69">
    <property type="entry name" value="SI:CH73-59F11.3"/>
    <property type="match status" value="1"/>
</dbReference>
<feature type="compositionally biased region" description="Low complexity" evidence="1">
    <location>
        <begin position="183"/>
        <end position="204"/>
    </location>
</feature>